<gene>
    <name evidence="1" type="ORF">B7O98_05725</name>
</gene>
<dbReference type="SUPFAM" id="SSF160975">
    <property type="entry name" value="AF1531-like"/>
    <property type="match status" value="1"/>
</dbReference>
<dbReference type="PANTHER" id="PTHR40734:SF1">
    <property type="entry name" value="DNA-BINDING PROTEIN"/>
    <property type="match status" value="1"/>
</dbReference>
<dbReference type="AlphaFoldDB" id="A0A2R7Y3T7"/>
<name>A0A2R7Y3T7_9CREN</name>
<dbReference type="InterPro" id="IPR007003">
    <property type="entry name" value="DUF655"/>
</dbReference>
<organism evidence="1 2">
    <name type="scientific">Zestosphaera tikiterensis</name>
    <dbReference type="NCBI Taxonomy" id="1973259"/>
    <lineage>
        <taxon>Archaea</taxon>
        <taxon>Thermoproteota</taxon>
        <taxon>Thermoprotei</taxon>
        <taxon>Desulfurococcales</taxon>
        <taxon>Desulfurococcaceae</taxon>
        <taxon>Zestosphaera</taxon>
    </lineage>
</organism>
<evidence type="ECO:0000313" key="2">
    <source>
        <dbReference type="Proteomes" id="UP000244093"/>
    </source>
</evidence>
<dbReference type="PANTHER" id="PTHR40734">
    <property type="entry name" value="TRNA-SPECIFIC ADENOSINE DEAMINASE-RELATED"/>
    <property type="match status" value="1"/>
</dbReference>
<evidence type="ECO:0000313" key="1">
    <source>
        <dbReference type="EMBL" id="PUA32170.1"/>
    </source>
</evidence>
<dbReference type="Gene3D" id="2.40.50.140">
    <property type="entry name" value="Nucleic acid-binding proteins"/>
    <property type="match status" value="1"/>
</dbReference>
<dbReference type="InterPro" id="IPR012340">
    <property type="entry name" value="NA-bd_OB-fold"/>
</dbReference>
<dbReference type="Gene3D" id="1.10.150.280">
    <property type="entry name" value="AF1531-like domain"/>
    <property type="match status" value="1"/>
</dbReference>
<accession>A0A2R7Y3T7</accession>
<dbReference type="Pfam" id="PF04919">
    <property type="entry name" value="DUF655"/>
    <property type="match status" value="1"/>
</dbReference>
<proteinExistence type="predicted"/>
<protein>
    <recommendedName>
        <fullName evidence="3">RNA-binding protein</fullName>
    </recommendedName>
</protein>
<dbReference type="Proteomes" id="UP000244093">
    <property type="component" value="Unassembled WGS sequence"/>
</dbReference>
<reference evidence="1 2" key="1">
    <citation type="journal article" date="2018" name="Syst. Appl. Microbiol.">
        <title>A new symbiotic nanoarchaeote (Candidatus Nanoclepta minutus) and its host (Zestosphaera tikiterensis gen. nov., sp. nov.) from a New Zealand hot spring.</title>
        <authorList>
            <person name="St John E."/>
            <person name="Liu Y."/>
            <person name="Podar M."/>
            <person name="Stott M.B."/>
            <person name="Meneghin J."/>
            <person name="Chen Z."/>
            <person name="Lagutin K."/>
            <person name="Mitchell K."/>
            <person name="Reysenbach A.L."/>
        </authorList>
    </citation>
    <scope>NUCLEOTIDE SEQUENCE [LARGE SCALE GENOMIC DNA]</scope>
    <source>
        <strain evidence="1">NZ3</strain>
    </source>
</reference>
<sequence length="225" mass="26014">MNDKHYTPREDKRVIREDYAIVLDFMPGGNPIDRHHPSHRTKPLAQAVGDRYFTLVEFHPKPGVSVSQGEKVLISFRMRELRDKVGFVWGEPLVYEDLTGVAKSYLPEALRNIVLEKEKVFVTFFNIAAPLTIKLHSLELIPNIGKKTMWTIIEERKKPFESFQDIQSRAKIPDVVSLIVERLLKEIKGEERIYLFVDPPPNVQNAIVVGYLHRIYGLLEREGLI</sequence>
<dbReference type="EMBL" id="NBVN01000004">
    <property type="protein sequence ID" value="PUA32170.1"/>
    <property type="molecule type" value="Genomic_DNA"/>
</dbReference>
<evidence type="ECO:0008006" key="3">
    <source>
        <dbReference type="Google" id="ProtNLM"/>
    </source>
</evidence>
<comment type="caution">
    <text evidence="1">The sequence shown here is derived from an EMBL/GenBank/DDBJ whole genome shotgun (WGS) entry which is preliminary data.</text>
</comment>